<dbReference type="AlphaFoldDB" id="A0A8J8BDY3"/>
<name>A0A8J8BDY3_9ACTN</name>
<evidence type="ECO:0000313" key="1">
    <source>
        <dbReference type="EMBL" id="MBS2963249.1"/>
    </source>
</evidence>
<dbReference type="EMBL" id="JAGSXH010000023">
    <property type="protein sequence ID" value="MBS2963249.1"/>
    <property type="molecule type" value="Genomic_DNA"/>
</dbReference>
<dbReference type="Proteomes" id="UP000677913">
    <property type="component" value="Unassembled WGS sequence"/>
</dbReference>
<gene>
    <name evidence="1" type="ORF">KGA66_09340</name>
</gene>
<comment type="caution">
    <text evidence="1">The sequence shown here is derived from an EMBL/GenBank/DDBJ whole genome shotgun (WGS) entry which is preliminary data.</text>
</comment>
<reference evidence="1" key="1">
    <citation type="submission" date="2021-04" db="EMBL/GenBank/DDBJ databases">
        <title>Genome based classification of Actinospica acidithermotolerans sp. nov., an actinobacterium isolated from an Indonesian hot spring.</title>
        <authorList>
            <person name="Kusuma A.B."/>
            <person name="Putra K.E."/>
            <person name="Nafisah S."/>
            <person name="Loh J."/>
            <person name="Nouioui I."/>
            <person name="Goodfellow M."/>
        </authorList>
    </citation>
    <scope>NUCLEOTIDE SEQUENCE</scope>
    <source>
        <strain evidence="1">DSM 45618</strain>
    </source>
</reference>
<organism evidence="1 2">
    <name type="scientific">Actinocrinis puniceicyclus</name>
    <dbReference type="NCBI Taxonomy" id="977794"/>
    <lineage>
        <taxon>Bacteria</taxon>
        <taxon>Bacillati</taxon>
        <taxon>Actinomycetota</taxon>
        <taxon>Actinomycetes</taxon>
        <taxon>Catenulisporales</taxon>
        <taxon>Actinospicaceae</taxon>
        <taxon>Actinocrinis</taxon>
    </lineage>
</organism>
<sequence>MLDHPDVLQPQTGWRADLAWQLHCPRCGSDVVDRFRGDGGDHDAIVMEPDRDEYVSPVGTRGGFVRIDLSCSAGHRFNLVIGNHKGAEIIGIVPGADDPLEGYEQLDDADELWGDID</sequence>
<dbReference type="RefSeq" id="WP_211466769.1">
    <property type="nucleotide sequence ID" value="NZ_JAGSXH010000023.1"/>
</dbReference>
<accession>A0A8J8BDY3</accession>
<keyword evidence="2" id="KW-1185">Reference proteome</keyword>
<proteinExistence type="predicted"/>
<evidence type="ECO:0000313" key="2">
    <source>
        <dbReference type="Proteomes" id="UP000677913"/>
    </source>
</evidence>
<protein>
    <submittedName>
        <fullName evidence="1">Uncharacterized protein</fullName>
    </submittedName>
</protein>